<gene>
    <name evidence="1" type="ORF">V8G54_002924</name>
</gene>
<name>A0AAQ3PC09_VIGMU</name>
<protein>
    <submittedName>
        <fullName evidence="1">Uncharacterized protein</fullName>
    </submittedName>
</protein>
<keyword evidence="2" id="KW-1185">Reference proteome</keyword>
<accession>A0AAQ3PC09</accession>
<dbReference type="EMBL" id="CP144700">
    <property type="protein sequence ID" value="WVZ24380.1"/>
    <property type="molecule type" value="Genomic_DNA"/>
</dbReference>
<evidence type="ECO:0000313" key="2">
    <source>
        <dbReference type="Proteomes" id="UP001374535"/>
    </source>
</evidence>
<dbReference type="AlphaFoldDB" id="A0AAQ3PC09"/>
<organism evidence="1 2">
    <name type="scientific">Vigna mungo</name>
    <name type="common">Black gram</name>
    <name type="synonym">Phaseolus mungo</name>
    <dbReference type="NCBI Taxonomy" id="3915"/>
    <lineage>
        <taxon>Eukaryota</taxon>
        <taxon>Viridiplantae</taxon>
        <taxon>Streptophyta</taxon>
        <taxon>Embryophyta</taxon>
        <taxon>Tracheophyta</taxon>
        <taxon>Spermatophyta</taxon>
        <taxon>Magnoliopsida</taxon>
        <taxon>eudicotyledons</taxon>
        <taxon>Gunneridae</taxon>
        <taxon>Pentapetalae</taxon>
        <taxon>rosids</taxon>
        <taxon>fabids</taxon>
        <taxon>Fabales</taxon>
        <taxon>Fabaceae</taxon>
        <taxon>Papilionoideae</taxon>
        <taxon>50 kb inversion clade</taxon>
        <taxon>NPAAA clade</taxon>
        <taxon>indigoferoid/millettioid clade</taxon>
        <taxon>Phaseoleae</taxon>
        <taxon>Vigna</taxon>
    </lineage>
</organism>
<evidence type="ECO:0000313" key="1">
    <source>
        <dbReference type="EMBL" id="WVZ24380.1"/>
    </source>
</evidence>
<dbReference type="Proteomes" id="UP001374535">
    <property type="component" value="Chromosome 1"/>
</dbReference>
<reference evidence="1 2" key="1">
    <citation type="journal article" date="2023" name="Life. Sci Alliance">
        <title>Evolutionary insights into 3D genome organization and epigenetic landscape of Vigna mungo.</title>
        <authorList>
            <person name="Junaid A."/>
            <person name="Singh B."/>
            <person name="Bhatia S."/>
        </authorList>
    </citation>
    <scope>NUCLEOTIDE SEQUENCE [LARGE SCALE GENOMIC DNA]</scope>
    <source>
        <strain evidence="1">Urdbean</strain>
    </source>
</reference>
<proteinExistence type="predicted"/>
<sequence length="107" mass="12697">MEFRNLGDQAFKSSDILIHAPCLIQCCQLIIYTPFPHSSITFKQLLLQIIPRQHLIIVYQRIEKVDCPSFHTQMSQVYFYHLVGLLNLEVNLRSRNPSRRIITIERW</sequence>